<dbReference type="Proteomes" id="UP001223886">
    <property type="component" value="Unassembled WGS sequence"/>
</dbReference>
<dbReference type="CDD" id="cd01741">
    <property type="entry name" value="GATase1_1"/>
    <property type="match status" value="1"/>
</dbReference>
<keyword evidence="3" id="KW-1185">Reference proteome</keyword>
<dbReference type="PRINTS" id="PR00096">
    <property type="entry name" value="GATASE"/>
</dbReference>
<gene>
    <name evidence="2" type="ORF">J2S24_000453</name>
</gene>
<dbReference type="Gene3D" id="3.40.50.880">
    <property type="match status" value="1"/>
</dbReference>
<accession>A0ABT9M1L4</accession>
<evidence type="ECO:0000259" key="1">
    <source>
        <dbReference type="Pfam" id="PF00117"/>
    </source>
</evidence>
<protein>
    <submittedName>
        <fullName evidence="2">GMP synthase-like glutamine amidotransferase</fullName>
    </submittedName>
</protein>
<dbReference type="RefSeq" id="WP_307680797.1">
    <property type="nucleotide sequence ID" value="NZ_JAURUP010000003.1"/>
</dbReference>
<dbReference type="PROSITE" id="PS51273">
    <property type="entry name" value="GATASE_TYPE_1"/>
    <property type="match status" value="1"/>
</dbReference>
<organism evidence="2 3">
    <name type="scientific">Thermoanaerobacter pentosaceus</name>
    <dbReference type="NCBI Taxonomy" id="694059"/>
    <lineage>
        <taxon>Bacteria</taxon>
        <taxon>Bacillati</taxon>
        <taxon>Bacillota</taxon>
        <taxon>Clostridia</taxon>
        <taxon>Thermoanaerobacterales</taxon>
        <taxon>Thermoanaerobacteraceae</taxon>
        <taxon>Thermoanaerobacter</taxon>
    </lineage>
</organism>
<dbReference type="Pfam" id="PF00117">
    <property type="entry name" value="GATase"/>
    <property type="match status" value="1"/>
</dbReference>
<dbReference type="InterPro" id="IPR044992">
    <property type="entry name" value="ChyE-like"/>
</dbReference>
<dbReference type="SUPFAM" id="SSF52317">
    <property type="entry name" value="Class I glutamine amidotransferase-like"/>
    <property type="match status" value="1"/>
</dbReference>
<dbReference type="PANTHER" id="PTHR42695:SF5">
    <property type="entry name" value="GLUTAMINE AMIDOTRANSFERASE YLR126C-RELATED"/>
    <property type="match status" value="1"/>
</dbReference>
<reference evidence="2 3" key="1">
    <citation type="submission" date="2023-07" db="EMBL/GenBank/DDBJ databases">
        <title>Genomic Encyclopedia of Type Strains, Phase IV (KMG-IV): sequencing the most valuable type-strain genomes for metagenomic binning, comparative biology and taxonomic classification.</title>
        <authorList>
            <person name="Goeker M."/>
        </authorList>
    </citation>
    <scope>NUCLEOTIDE SEQUENCE [LARGE SCALE GENOMIC DNA]</scope>
    <source>
        <strain evidence="2 3">DSM 25963</strain>
    </source>
</reference>
<comment type="caution">
    <text evidence="2">The sequence shown here is derived from an EMBL/GenBank/DDBJ whole genome shotgun (WGS) entry which is preliminary data.</text>
</comment>
<feature type="domain" description="Glutamine amidotransferase" evidence="1">
    <location>
        <begin position="18"/>
        <end position="182"/>
    </location>
</feature>
<dbReference type="InterPro" id="IPR017926">
    <property type="entry name" value="GATASE"/>
</dbReference>
<proteinExistence type="predicted"/>
<evidence type="ECO:0000313" key="3">
    <source>
        <dbReference type="Proteomes" id="UP001223886"/>
    </source>
</evidence>
<sequence>MQVLIIQHVRQEGPGLIAEIFSKKGWKLDIRIMDQPGTILPKTVADYKAVIILGGPMGAYEEQKYPYLYQVQELVRDAIERRIPILGICLGGQLIARALGATVKPNSIKEIGWYKIHLTEAGKKAFLFRDLPEEFWAFQWHGDTFELPEGAVLLAEGDTCTNQAFAYQECAWALQFHPEVTPIIIDYWAEIYQEELIDFAGPEAVNQLKEETKRLWEKNQEVFSRFWANFCRLLDVYT</sequence>
<dbReference type="InterPro" id="IPR029062">
    <property type="entry name" value="Class_I_gatase-like"/>
</dbReference>
<name>A0ABT9M1L4_9THEO</name>
<dbReference type="EMBL" id="JAURUP010000003">
    <property type="protein sequence ID" value="MDP9749989.1"/>
    <property type="molecule type" value="Genomic_DNA"/>
</dbReference>
<dbReference type="PANTHER" id="PTHR42695">
    <property type="entry name" value="GLUTAMINE AMIDOTRANSFERASE YLR126C-RELATED"/>
    <property type="match status" value="1"/>
</dbReference>
<evidence type="ECO:0000313" key="2">
    <source>
        <dbReference type="EMBL" id="MDP9749989.1"/>
    </source>
</evidence>